<keyword evidence="2" id="KW-1185">Reference proteome</keyword>
<sequence>MEQYDARGQDFLLNAAVAFGDACTRPKLTPTCPFYEETDTGPTCDEQCRGIAESLGDTSRKVATHQLGGLVLTGREIPRSAAAGAEEFDATRLYIAGRDLPVAEQTTTALLLALRHHSINIVLNETHTDQSSVPLAIWAELDRRDFPTPRCAAAGLSLQLARAAVSRATFSRLTALGLIGSGIGNELLESDPWAEFLASIHGKIAPLLSDTHRPRSGNAGGHRLVLPTWLADLDSDKGLSTAIASDDLLRVAFSPDFVFRLSQWFGRLFTDDHRRVFRASVPDQHLFLGLDPSQYSDDPGNWLWTRLTQTSLDGWSESSLVHEWDWQARDETRGFPRRILGERVIQPAIISNAVLQRLSSSSAETPSQGFDPNHFVDRAIELLQCGDPQGAAKIFTGVTELRPTDAVVWNNLGFCQIAFDPAAALHSFGKSAMFSRDGTQIRIVNQVLALHLIGRDDDSLVLASEIPGPPQWPSSAWLWNHTAPRKAGAPDLVQDVQFYLENLVTHIQRRLCDRGIHEAEMGEVEN</sequence>
<dbReference type="InterPro" id="IPR011990">
    <property type="entry name" value="TPR-like_helical_dom_sf"/>
</dbReference>
<accession>A0ABT1LJ58</accession>
<dbReference type="RefSeq" id="WP_254746533.1">
    <property type="nucleotide sequence ID" value="NZ_JANCLV010000001.1"/>
</dbReference>
<evidence type="ECO:0000313" key="1">
    <source>
        <dbReference type="EMBL" id="MCP8998129.1"/>
    </source>
</evidence>
<name>A0ABT1LJ58_9MICC</name>
<protein>
    <submittedName>
        <fullName evidence="1">Uncharacterized protein</fullName>
    </submittedName>
</protein>
<comment type="caution">
    <text evidence="1">The sequence shown here is derived from an EMBL/GenBank/DDBJ whole genome shotgun (WGS) entry which is preliminary data.</text>
</comment>
<dbReference type="EMBL" id="JANCLV010000001">
    <property type="protein sequence ID" value="MCP8998129.1"/>
    <property type="molecule type" value="Genomic_DNA"/>
</dbReference>
<gene>
    <name evidence="1" type="ORF">NFC73_00030</name>
</gene>
<organism evidence="1 2">
    <name type="scientific">Pseudarthrobacter humi</name>
    <dbReference type="NCBI Taxonomy" id="2952523"/>
    <lineage>
        <taxon>Bacteria</taxon>
        <taxon>Bacillati</taxon>
        <taxon>Actinomycetota</taxon>
        <taxon>Actinomycetes</taxon>
        <taxon>Micrococcales</taxon>
        <taxon>Micrococcaceae</taxon>
        <taxon>Pseudarthrobacter</taxon>
    </lineage>
</organism>
<proteinExistence type="predicted"/>
<evidence type="ECO:0000313" key="2">
    <source>
        <dbReference type="Proteomes" id="UP001524318"/>
    </source>
</evidence>
<reference evidence="1 2" key="1">
    <citation type="submission" date="2022-06" db="EMBL/GenBank/DDBJ databases">
        <title>Pseudarthrobacter sp. strain RMG13 Genome sequencing and assembly.</title>
        <authorList>
            <person name="Kim I."/>
        </authorList>
    </citation>
    <scope>NUCLEOTIDE SEQUENCE [LARGE SCALE GENOMIC DNA]</scope>
    <source>
        <strain evidence="1 2">RMG13</strain>
    </source>
</reference>
<dbReference type="SUPFAM" id="SSF48452">
    <property type="entry name" value="TPR-like"/>
    <property type="match status" value="1"/>
</dbReference>
<dbReference type="Proteomes" id="UP001524318">
    <property type="component" value="Unassembled WGS sequence"/>
</dbReference>